<dbReference type="Pfam" id="PF01483">
    <property type="entry name" value="P_proprotein"/>
    <property type="match status" value="1"/>
</dbReference>
<dbReference type="SUPFAM" id="SSF49299">
    <property type="entry name" value="PKD domain"/>
    <property type="match status" value="1"/>
</dbReference>
<sequence length="1552" mass="166278">MKQVYPAGFLFWFCILLSFYVSAQTVTIDRGGTVQSCGGLFVDSGDTTAVHAPSGTRQVITLCADDSSIGTHVQLDFTDIDIQGTLTVFNGTSTAADTLRTITRANVGDRLSLAATLANRGGCLTLEFISTGVGNGWRADINCIVACQPIVAQRASSIPEAVPSTNGYIDVCVGEPITLSGRGRYPENGATYTQSDVTSSFLWTFQNGDQAAGQTVTYAYDRPGAYVAELYITDNRGCVNANRINQRIRVAAPPKFDAPDRAIPQVCPGESIALLAGTDKTGPNAYRPTPQAVSFNTTQTFSEQISIPDRQDEVYQSALDIQLFSPGQRVNSGADIAQVCVTIEHSFLTDLDMWIECPDGSRITLLEQSAGQGGVVNHRFGYGETDGTGPEPAETYCWTASAAQTVVDYTRGQSSGGTSRPILPFDRDYLPVEGNFDGLTGCAMNGEWRLNVVDNFLEDDGTVYSWNITFSDELVPSEEAYTVPIRSTRWEDDGQFSFYRPDSVIYTPVHPGYANHRLTVTDDFGCTYDTLIRVDVVSPFRNDCFACGEVRQLTPRDTQVCVGQEVQLDLSEAFAFDTLVRWQAQVRQPLTGSHTSFLRISDQAPAVFAEPLADQLAGVCLELTADLPLSGVEIALIPPGGTPFVLVPRGSTNGTRIDNCFRPGDGLNWNVLVGQALNGEWALRIDDASGQLSGELVAWSVELVDRPTLSYSWSAGNDELSCTDCPNPTLTPSEAATYTLTATSSRGCSQRIDYRIEPLSAEVDYEATIDHGCADQPDGSIILRPLTATPVSSYTWSTGAVTRDLAGLEAGQYELTVTTINGCTKAFTYEVAPPPGITVAIDTTIAVSCFGEADGSIRLRVEGGYGGYEFAWSDNDRRSGSTAENLLAGNYGVTVTDAAGCFATATVTVPSPDLLTLDLTVRDVSCRGGSDGEIVPMIQGGSVPYAYRWSDGSTDPSLVSQPAGTYSLTVTDANGCRQTAEATISQPDIPLSARVVNEVAGCFATRTNQATVLARGGNGDYRYVWSNGETGATAFTLPAGLNSVQVTDKSGCTYLYDFETVSRPQIIPTITLASGDACRSVYDRTLEARAPGNYFAYRWSTGANGSRLSQLQPATTYTVTMTDAEGCAGVATYTTEAHVPWSIDLETTPVTCFGDRDGALRILSASNRQGTSFTYQWGANTGFAEGPAIVERPAGAYALTMTDAIGCTFDTLLPLPGPALLRLSETIQPVSCFGASDGSLSITPSGGNGAYGFAWSTGSSEPKITGLNPGEYRLTVTDAKGCREEVGYAIAAPEQIILDISTQGPVCGGEYNGRIDLTAVGGQAPLEFSLDDERYTKASTFSGLGGGNYTVYARDVLGCTVSRIVTIEDGPLFSVDLGPDREILFGDSLVLSADILGGGGDLDYAWEASYEGTLSCTDCPAPTAKPQYEIDYRLALMDAVGCLAEDRVRVRVRKVREVAVPTAFTPNDDGNNDRLLVHGRPGTHVISFSIFDRWGGWLYTGQDFPVNDEDAGWDGRNERGKELDSGVYIFKLEVEHEDGSRELLSGQTTLIR</sequence>
<evidence type="ECO:0000313" key="7">
    <source>
        <dbReference type="Proteomes" id="UP000237662"/>
    </source>
</evidence>
<dbReference type="InterPro" id="IPR025667">
    <property type="entry name" value="SprB_repeat"/>
</dbReference>
<proteinExistence type="predicted"/>
<evidence type="ECO:0000313" key="6">
    <source>
        <dbReference type="EMBL" id="PPK86459.1"/>
    </source>
</evidence>
<feature type="domain" description="P/Homo B" evidence="5">
    <location>
        <begin position="288"/>
        <end position="476"/>
    </location>
</feature>
<dbReference type="Gene3D" id="2.60.120.260">
    <property type="entry name" value="Galactose-binding domain-like"/>
    <property type="match status" value="2"/>
</dbReference>
<dbReference type="Pfam" id="PF13585">
    <property type="entry name" value="CHU_C"/>
    <property type="match status" value="1"/>
</dbReference>
<dbReference type="Proteomes" id="UP000237662">
    <property type="component" value="Unassembled WGS sequence"/>
</dbReference>
<feature type="chain" id="PRO_5015554461" evidence="3">
    <location>
        <begin position="24"/>
        <end position="1552"/>
    </location>
</feature>
<protein>
    <submittedName>
        <fullName evidence="6">Gliding motility-associated-like protein</fullName>
    </submittedName>
</protein>
<dbReference type="Pfam" id="PF13573">
    <property type="entry name" value="SprB"/>
    <property type="match status" value="3"/>
</dbReference>
<evidence type="ECO:0000256" key="3">
    <source>
        <dbReference type="SAM" id="SignalP"/>
    </source>
</evidence>
<dbReference type="EMBL" id="PTJC01000006">
    <property type="protein sequence ID" value="PPK86459.1"/>
    <property type="molecule type" value="Genomic_DNA"/>
</dbReference>
<gene>
    <name evidence="6" type="ORF">CLV84_3387</name>
</gene>
<keyword evidence="7" id="KW-1185">Reference proteome</keyword>
<keyword evidence="3" id="KW-0732">Signal</keyword>
<dbReference type="Pfam" id="PF18911">
    <property type="entry name" value="PKD_4"/>
    <property type="match status" value="1"/>
</dbReference>
<dbReference type="GO" id="GO:0004252">
    <property type="term" value="F:serine-type endopeptidase activity"/>
    <property type="evidence" value="ECO:0007669"/>
    <property type="project" value="InterPro"/>
</dbReference>
<dbReference type="NCBIfam" id="TIGR04131">
    <property type="entry name" value="Bac_Flav_CTERM"/>
    <property type="match status" value="1"/>
</dbReference>
<dbReference type="InterPro" id="IPR026341">
    <property type="entry name" value="T9SS_type_B"/>
</dbReference>
<dbReference type="InterPro" id="IPR013783">
    <property type="entry name" value="Ig-like_fold"/>
</dbReference>
<feature type="domain" description="PKD" evidence="4">
    <location>
        <begin position="200"/>
        <end position="237"/>
    </location>
</feature>
<dbReference type="RefSeq" id="WP_104420889.1">
    <property type="nucleotide sequence ID" value="NZ_PTJC01000006.1"/>
</dbReference>
<evidence type="ECO:0000256" key="1">
    <source>
        <dbReference type="ARBA" id="ARBA00022670"/>
    </source>
</evidence>
<dbReference type="SUPFAM" id="SSF49785">
    <property type="entry name" value="Galactose-binding domain-like"/>
    <property type="match status" value="1"/>
</dbReference>
<keyword evidence="1" id="KW-0645">Protease</keyword>
<evidence type="ECO:0000259" key="4">
    <source>
        <dbReference type="PROSITE" id="PS50093"/>
    </source>
</evidence>
<dbReference type="Gene3D" id="2.60.40.740">
    <property type="match status" value="2"/>
</dbReference>
<evidence type="ECO:0000259" key="5">
    <source>
        <dbReference type="PROSITE" id="PS51829"/>
    </source>
</evidence>
<organism evidence="6 7">
    <name type="scientific">Neolewinella xylanilytica</name>
    <dbReference type="NCBI Taxonomy" id="1514080"/>
    <lineage>
        <taxon>Bacteria</taxon>
        <taxon>Pseudomonadati</taxon>
        <taxon>Bacteroidota</taxon>
        <taxon>Saprospiria</taxon>
        <taxon>Saprospirales</taxon>
        <taxon>Lewinellaceae</taxon>
        <taxon>Neolewinella</taxon>
    </lineage>
</organism>
<reference evidence="6 7" key="1">
    <citation type="submission" date="2018-02" db="EMBL/GenBank/DDBJ databases">
        <title>Genomic Encyclopedia of Archaeal and Bacterial Type Strains, Phase II (KMG-II): from individual species to whole genera.</title>
        <authorList>
            <person name="Goeker M."/>
        </authorList>
    </citation>
    <scope>NUCLEOTIDE SEQUENCE [LARGE SCALE GENOMIC DNA]</scope>
    <source>
        <strain evidence="6 7">DSM 29526</strain>
    </source>
</reference>
<accession>A0A2S6I5P7</accession>
<dbReference type="CDD" id="cd00146">
    <property type="entry name" value="PKD"/>
    <property type="match status" value="1"/>
</dbReference>
<feature type="signal peptide" evidence="3">
    <location>
        <begin position="1"/>
        <end position="23"/>
    </location>
</feature>
<dbReference type="GO" id="GO:0006508">
    <property type="term" value="P:proteolysis"/>
    <property type="evidence" value="ECO:0007669"/>
    <property type="project" value="UniProtKB-KW"/>
</dbReference>
<comment type="caution">
    <text evidence="6">The sequence shown here is derived from an EMBL/GenBank/DDBJ whole genome shotgun (WGS) entry which is preliminary data.</text>
</comment>
<dbReference type="OrthoDB" id="9765926at2"/>
<dbReference type="InterPro" id="IPR008979">
    <property type="entry name" value="Galactose-bd-like_sf"/>
</dbReference>
<dbReference type="InterPro" id="IPR002884">
    <property type="entry name" value="P_dom"/>
</dbReference>
<dbReference type="InterPro" id="IPR000601">
    <property type="entry name" value="PKD_dom"/>
</dbReference>
<keyword evidence="2" id="KW-0378">Hydrolase</keyword>
<dbReference type="Gene3D" id="2.60.40.10">
    <property type="entry name" value="Immunoglobulins"/>
    <property type="match status" value="1"/>
</dbReference>
<dbReference type="PROSITE" id="PS50093">
    <property type="entry name" value="PKD"/>
    <property type="match status" value="1"/>
</dbReference>
<dbReference type="PROSITE" id="PS51829">
    <property type="entry name" value="P_HOMO_B"/>
    <property type="match status" value="1"/>
</dbReference>
<name>A0A2S6I5P7_9BACT</name>
<evidence type="ECO:0000256" key="2">
    <source>
        <dbReference type="ARBA" id="ARBA00022801"/>
    </source>
</evidence>
<dbReference type="InterPro" id="IPR035986">
    <property type="entry name" value="PKD_dom_sf"/>
</dbReference>